<comment type="similarity">
    <text evidence="3">Belongs to the radical SAM superfamily. Biotin synthase family.</text>
</comment>
<dbReference type="NCBIfam" id="TIGR00433">
    <property type="entry name" value="bioB"/>
    <property type="match status" value="1"/>
</dbReference>
<dbReference type="InterPro" id="IPR010722">
    <property type="entry name" value="BATS_dom"/>
</dbReference>
<evidence type="ECO:0000256" key="8">
    <source>
        <dbReference type="ARBA" id="ARBA00022714"/>
    </source>
</evidence>
<dbReference type="Pfam" id="PF06968">
    <property type="entry name" value="BATS"/>
    <property type="match status" value="1"/>
</dbReference>
<evidence type="ECO:0000256" key="1">
    <source>
        <dbReference type="ARBA" id="ARBA00001966"/>
    </source>
</evidence>
<comment type="cofactor">
    <cofactor evidence="15">
        <name>[2Fe-2S] cluster</name>
        <dbReference type="ChEBI" id="CHEBI:190135"/>
    </cofactor>
    <text evidence="15">Binds 1 [2Fe-2S] cluster. The cluster is coordinated with 3 cysteines and 1 arginine.</text>
</comment>
<dbReference type="SUPFAM" id="SSF102114">
    <property type="entry name" value="Radical SAM enzymes"/>
    <property type="match status" value="1"/>
</dbReference>
<evidence type="ECO:0000256" key="13">
    <source>
        <dbReference type="ARBA" id="ARBA00034078"/>
    </source>
</evidence>
<dbReference type="PIRSF" id="PIRSF001619">
    <property type="entry name" value="Biotin_synth"/>
    <property type="match status" value="1"/>
</dbReference>
<proteinExistence type="inferred from homology"/>
<dbReference type="Proteomes" id="UP000316196">
    <property type="component" value="Unassembled WGS sequence"/>
</dbReference>
<comment type="pathway">
    <text evidence="2">Cofactor biosynthesis; biotin biosynthesis; biotin from 7,8-diaminononanoate: step 2/2.</text>
</comment>
<name>A0A542ZT79_9ACTN</name>
<evidence type="ECO:0000313" key="17">
    <source>
        <dbReference type="EMBL" id="TQL63541.1"/>
    </source>
</evidence>
<evidence type="ECO:0000313" key="18">
    <source>
        <dbReference type="Proteomes" id="UP000316196"/>
    </source>
</evidence>
<dbReference type="AlphaFoldDB" id="A0A542ZT79"/>
<dbReference type="PANTHER" id="PTHR22976">
    <property type="entry name" value="BIOTIN SYNTHASE"/>
    <property type="match status" value="1"/>
</dbReference>
<dbReference type="SMART" id="SM00729">
    <property type="entry name" value="Elp3"/>
    <property type="match status" value="1"/>
</dbReference>
<evidence type="ECO:0000256" key="5">
    <source>
        <dbReference type="ARBA" id="ARBA00022485"/>
    </source>
</evidence>
<keyword evidence="6" id="KW-0808">Transferase</keyword>
<comment type="cofactor">
    <cofactor evidence="1">
        <name>[4Fe-4S] cluster</name>
        <dbReference type="ChEBI" id="CHEBI:49883"/>
    </cofactor>
</comment>
<dbReference type="EC" id="2.8.1.6" evidence="4"/>
<evidence type="ECO:0000256" key="14">
    <source>
        <dbReference type="ARBA" id="ARBA00051157"/>
    </source>
</evidence>
<protein>
    <recommendedName>
        <fullName evidence="4">biotin synthase</fullName>
        <ecNumber evidence="4">2.8.1.6</ecNumber>
    </recommendedName>
</protein>
<dbReference type="Gene3D" id="3.20.20.70">
    <property type="entry name" value="Aldolase class I"/>
    <property type="match status" value="1"/>
</dbReference>
<dbReference type="GO" id="GO:0004076">
    <property type="term" value="F:biotin synthase activity"/>
    <property type="evidence" value="ECO:0007669"/>
    <property type="project" value="UniProtKB-EC"/>
</dbReference>
<keyword evidence="8 15" id="KW-0001">2Fe-2S</keyword>
<dbReference type="GO" id="GO:0046872">
    <property type="term" value="F:metal ion binding"/>
    <property type="evidence" value="ECO:0007669"/>
    <property type="project" value="UniProtKB-KW"/>
</dbReference>
<dbReference type="InterPro" id="IPR006638">
    <property type="entry name" value="Elp3/MiaA/NifB-like_rSAM"/>
</dbReference>
<evidence type="ECO:0000256" key="6">
    <source>
        <dbReference type="ARBA" id="ARBA00022679"/>
    </source>
</evidence>
<evidence type="ECO:0000259" key="16">
    <source>
        <dbReference type="PROSITE" id="PS51918"/>
    </source>
</evidence>
<keyword evidence="5" id="KW-0004">4Fe-4S</keyword>
<dbReference type="InterPro" id="IPR013785">
    <property type="entry name" value="Aldolase_TIM"/>
</dbReference>
<keyword evidence="7" id="KW-0949">S-adenosyl-L-methionine</keyword>
<gene>
    <name evidence="17" type="ORF">FB460_1357</name>
</gene>
<dbReference type="EMBL" id="VFOR01000001">
    <property type="protein sequence ID" value="TQL63541.1"/>
    <property type="molecule type" value="Genomic_DNA"/>
</dbReference>
<dbReference type="PANTHER" id="PTHR22976:SF2">
    <property type="entry name" value="BIOTIN SYNTHASE, MITOCHONDRIAL"/>
    <property type="match status" value="1"/>
</dbReference>
<keyword evidence="18" id="KW-1185">Reference proteome</keyword>
<dbReference type="PROSITE" id="PS51918">
    <property type="entry name" value="RADICAL_SAM"/>
    <property type="match status" value="1"/>
</dbReference>
<dbReference type="InterPro" id="IPR024177">
    <property type="entry name" value="Biotin_synthase"/>
</dbReference>
<evidence type="ECO:0000256" key="7">
    <source>
        <dbReference type="ARBA" id="ARBA00022691"/>
    </source>
</evidence>
<keyword evidence="9 15" id="KW-0479">Metal-binding</keyword>
<dbReference type="GO" id="GO:0051539">
    <property type="term" value="F:4 iron, 4 sulfur cluster binding"/>
    <property type="evidence" value="ECO:0007669"/>
    <property type="project" value="UniProtKB-KW"/>
</dbReference>
<comment type="catalytic activity">
    <reaction evidence="14">
        <text>(4R,5S)-dethiobiotin + (sulfur carrier)-SH + 2 reduced [2Fe-2S]-[ferredoxin] + 2 S-adenosyl-L-methionine = (sulfur carrier)-H + biotin + 2 5'-deoxyadenosine + 2 L-methionine + 2 oxidized [2Fe-2S]-[ferredoxin]</text>
        <dbReference type="Rhea" id="RHEA:22060"/>
        <dbReference type="Rhea" id="RHEA-COMP:10000"/>
        <dbReference type="Rhea" id="RHEA-COMP:10001"/>
        <dbReference type="Rhea" id="RHEA-COMP:14737"/>
        <dbReference type="Rhea" id="RHEA-COMP:14739"/>
        <dbReference type="ChEBI" id="CHEBI:17319"/>
        <dbReference type="ChEBI" id="CHEBI:29917"/>
        <dbReference type="ChEBI" id="CHEBI:33737"/>
        <dbReference type="ChEBI" id="CHEBI:33738"/>
        <dbReference type="ChEBI" id="CHEBI:57586"/>
        <dbReference type="ChEBI" id="CHEBI:57844"/>
        <dbReference type="ChEBI" id="CHEBI:59789"/>
        <dbReference type="ChEBI" id="CHEBI:64428"/>
        <dbReference type="ChEBI" id="CHEBI:149473"/>
        <dbReference type="EC" id="2.8.1.6"/>
    </reaction>
</comment>
<feature type="binding site" evidence="15">
    <location>
        <position position="122"/>
    </location>
    <ligand>
        <name>[2Fe-2S] cluster</name>
        <dbReference type="ChEBI" id="CHEBI:190135"/>
    </ligand>
</feature>
<evidence type="ECO:0000256" key="2">
    <source>
        <dbReference type="ARBA" id="ARBA00004942"/>
    </source>
</evidence>
<feature type="non-terminal residue" evidence="17">
    <location>
        <position position="1"/>
    </location>
</feature>
<dbReference type="Pfam" id="PF04055">
    <property type="entry name" value="Radical_SAM"/>
    <property type="match status" value="1"/>
</dbReference>
<sequence>EVLKYSWLKPEQATEAIRTGVDAGASRVCLVASGRGPSNRDVDRVAGIVEQIGQDHPEVEVCACLGFVDEEKAKRLQEAGVDAYNHNLNSAETHYDEICSTHSFADRADTVGAAKAGGLSPCSGLIAGMGETDEQLVEVAFALRELGVDSVPVNFLLPFEGTELEGHLHLTPQRCLRILAMVRFVNPDTEVRAAAGREYHLRSLQPLALEIANSIFLGDYLTSEGQDGQADLKMIADGGFVIEGQQPEGVESATGDDDSVPEVAIRRRGAGTELAANA</sequence>
<evidence type="ECO:0000256" key="9">
    <source>
        <dbReference type="ARBA" id="ARBA00022723"/>
    </source>
</evidence>
<reference evidence="17 18" key="1">
    <citation type="submission" date="2019-06" db="EMBL/GenBank/DDBJ databases">
        <title>Sequencing the genomes of 1000 actinobacteria strains.</title>
        <authorList>
            <person name="Klenk H.-P."/>
        </authorList>
    </citation>
    <scope>NUCLEOTIDE SEQUENCE [LARGE SCALE GENOMIC DNA]</scope>
    <source>
        <strain evidence="17 18">DSM 8251</strain>
    </source>
</reference>
<dbReference type="InterPro" id="IPR007197">
    <property type="entry name" value="rSAM"/>
</dbReference>
<evidence type="ECO:0000256" key="11">
    <source>
        <dbReference type="ARBA" id="ARBA00023004"/>
    </source>
</evidence>
<evidence type="ECO:0000256" key="4">
    <source>
        <dbReference type="ARBA" id="ARBA00012236"/>
    </source>
</evidence>
<comment type="cofactor">
    <cofactor evidence="13">
        <name>[2Fe-2S] cluster</name>
        <dbReference type="ChEBI" id="CHEBI:190135"/>
    </cofactor>
</comment>
<keyword evidence="12 15" id="KW-0411">Iron-sulfur</keyword>
<organism evidence="17 18">
    <name type="scientific">Propioniferax innocua</name>
    <dbReference type="NCBI Taxonomy" id="1753"/>
    <lineage>
        <taxon>Bacteria</taxon>
        <taxon>Bacillati</taxon>
        <taxon>Actinomycetota</taxon>
        <taxon>Actinomycetes</taxon>
        <taxon>Propionibacteriales</taxon>
        <taxon>Propionibacteriaceae</taxon>
        <taxon>Propioniferax</taxon>
    </lineage>
</organism>
<feature type="binding site" evidence="15">
    <location>
        <position position="29"/>
    </location>
    <ligand>
        <name>[2Fe-2S] cluster</name>
        <dbReference type="ChEBI" id="CHEBI:190135"/>
    </ligand>
</feature>
<keyword evidence="10" id="KW-0093">Biotin biosynthesis</keyword>
<dbReference type="OrthoDB" id="9786826at2"/>
<dbReference type="SMART" id="SM00876">
    <property type="entry name" value="BATS"/>
    <property type="match status" value="1"/>
</dbReference>
<keyword evidence="11 15" id="KW-0408">Iron</keyword>
<dbReference type="RefSeq" id="WP_142093251.1">
    <property type="nucleotide sequence ID" value="NZ_VFOR01000001.1"/>
</dbReference>
<evidence type="ECO:0000256" key="12">
    <source>
        <dbReference type="ARBA" id="ARBA00023014"/>
    </source>
</evidence>
<feature type="domain" description="Radical SAM core" evidence="16">
    <location>
        <begin position="1"/>
        <end position="188"/>
    </location>
</feature>
<comment type="caution">
    <text evidence="17">The sequence shown here is derived from an EMBL/GenBank/DDBJ whole genome shotgun (WGS) entry which is preliminary data.</text>
</comment>
<dbReference type="UniPathway" id="UPA00078">
    <property type="reaction ID" value="UER00162"/>
</dbReference>
<evidence type="ECO:0000256" key="10">
    <source>
        <dbReference type="ARBA" id="ARBA00022756"/>
    </source>
</evidence>
<accession>A0A542ZT79</accession>
<feature type="binding site" evidence="15">
    <location>
        <position position="192"/>
    </location>
    <ligand>
        <name>[2Fe-2S] cluster</name>
        <dbReference type="ChEBI" id="CHEBI:190135"/>
    </ligand>
</feature>
<evidence type="ECO:0000256" key="15">
    <source>
        <dbReference type="PIRSR" id="PIRSR001619-1"/>
    </source>
</evidence>
<dbReference type="GO" id="GO:0051537">
    <property type="term" value="F:2 iron, 2 sulfur cluster binding"/>
    <property type="evidence" value="ECO:0007669"/>
    <property type="project" value="UniProtKB-KW"/>
</dbReference>
<dbReference type="InterPro" id="IPR002684">
    <property type="entry name" value="Biotin_synth/BioAB"/>
</dbReference>
<evidence type="ECO:0000256" key="3">
    <source>
        <dbReference type="ARBA" id="ARBA00010765"/>
    </source>
</evidence>
<feature type="binding site" evidence="15">
    <location>
        <position position="62"/>
    </location>
    <ligand>
        <name>[2Fe-2S] cluster</name>
        <dbReference type="ChEBI" id="CHEBI:190135"/>
    </ligand>
</feature>
<dbReference type="GO" id="GO:0009102">
    <property type="term" value="P:biotin biosynthetic process"/>
    <property type="evidence" value="ECO:0007669"/>
    <property type="project" value="UniProtKB-UniPathway"/>
</dbReference>
<dbReference type="InterPro" id="IPR058240">
    <property type="entry name" value="rSAM_sf"/>
</dbReference>